<feature type="compositionally biased region" description="Basic residues" evidence="1">
    <location>
        <begin position="476"/>
        <end position="486"/>
    </location>
</feature>
<dbReference type="Pfam" id="PF00004">
    <property type="entry name" value="AAA"/>
    <property type="match status" value="1"/>
</dbReference>
<protein>
    <submittedName>
        <fullName evidence="3">ATPase family AAA domain containing 5a</fullName>
    </submittedName>
</protein>
<reference evidence="3" key="2">
    <citation type="submission" date="2025-08" db="UniProtKB">
        <authorList>
            <consortium name="Ensembl"/>
        </authorList>
    </citation>
    <scope>IDENTIFICATION</scope>
    <source>
        <strain evidence="3">Guanapo</strain>
    </source>
</reference>
<feature type="compositionally biased region" description="Basic and acidic residues" evidence="1">
    <location>
        <begin position="1068"/>
        <end position="1080"/>
    </location>
</feature>
<feature type="region of interest" description="Disordered" evidence="1">
    <location>
        <begin position="48"/>
        <end position="135"/>
    </location>
</feature>
<feature type="region of interest" description="Disordered" evidence="1">
    <location>
        <begin position="928"/>
        <end position="1009"/>
    </location>
</feature>
<feature type="domain" description="AAA+ ATPase" evidence="2">
    <location>
        <begin position="1101"/>
        <end position="1338"/>
    </location>
</feature>
<sequence>MFTNLNISFRSPEIMAGVVAMASVIEDFDTQPCKKSRKDVKQITNYFSPVPKPVEKPFSPPRSNNIMDYFSRKTPSSKEKSSPPQDLKENSQKPQPEEKRANAEVGRKSSEKRGRKTSRAARKLVPTEDVGASDDCLVVEETQESKDSDAAVGHGTLGSDTAALLLKLSAETCESEICKTVSDEKTERDSPQQRDRKCENTGDIEAKRNTTALSPRLEVKQVKKAARKPTKRQQKESKHPEPEEKEADGSLCDVSMNVSLGETSELNSSTVTISFEDFVRSQSQSKDILEDPGEEDDRKNKEKAEELNCEQLDVPKTEESVGPIQVSPRTLTIQAEVHAVSPKQKNVKALGKFASIFTRRRVTGSTAEPAASPPADDGRHLPSPSSASKRRSNVVLQEEDLELAVIESESTPKCSEAERKQFMSAFKQPSLDGSKTKPVKNQSKQKQAEEKTEEAAEDGDVSVPSAEQGPQESKASKKKSGKKGRNKANDKQEVIYTSPAVKETEVTAVQAEDDKEVPPSSVPALRRSRREIVIKKLPEKAPTSPVRKTRRQNESKETLNAASPQISPVKMSTPKTRRSRHGVFVAQMVCPPDAKESPIRIRLSRIHKTVPASKTESGNDITTSSNNKILNESKKRQQAKKLVEKAKMIQQSKKTTEKKMLRRSSRTKTSVKKSYCEDEDSVVCIEDLTDASQSAPGKTKTQKALRSLNEVLGKAAPSGKATPGSKVASFGQDKSARKASAVISIFDDSSGEGSDNSQDDEQFRARREFLKSGLPDSFRKQMAKTAATKEAYSASSSSFQPVSHTTQPPSDCSLWSLPWPESSLLGHLKDIWSHKPNPPISTSGSLCVKTEPACRKAYEKASVWRPEISESDRELLMMEFCSKNPHFPAQTVFTLLQKRRADHQQQLAASDPETVTIKDSCVLVSDEAVGGKRKRREDERENNVKVAKKQKSKHPEENVSPAEQKPPRRGGRTRRSQRSRMKEEEDEMKEKSNPKLNSAPSPSEDNSVVVVDDLTLEADIKRKESVKEELLWTDKYQPQLSADIIDNTPAVKRLYSWLKDWKLRADRDERKNQKAKKQEEGSYDSEWDCGGEDYQDAEETLCNTVLITGPTGVGKTAAVYACAQELGFKVFEVNASSQRSGRLILSQLKEATQSHQVDNQGVNAHKPAYFNSYGLSSSTGSVRPGSSPRKSSSPRKVVSSPRKNPQSPRGAKKGGLAPTSLAKFFKVQQPANKEPQKPEQTALSKKAIKANESSDKNKSPATSSPKQKSSEEQGKKTATSLILFEEVDVIFDDDSGFLAAIKTFMSTTKRPVILTTSDPAFSAMFDGSFEEIHFKKPSVVNVSSYLQLLCLAEDIRTHPSDISSLLKLNGCDVRQSLLQLQFWARSAAGRPSKKPLAQTGQNEIELKPEAADKSVAVTSSLPHCDASCTESKLGLLNIEPDGDIWELLRNQSLMKAAVCLELLADGRRRGVDLLYSNMEKLLPLPLTQLSTSKLYTPKHRLPESQDLRPVSPKQQLSSLSLQTDTLPPGVGVLHAAESADLSDSCSPVKMSSRMKKNKKRHHLLTRDALNSDSDSEDGFPSLSKRQDDPHTEKVKERVFSERVKRKPLTAEEQIKTVPVSQCLQSIADFWDNMSYVDSSLRFHPNGLNSYRRSSFSAVIKDGMTDESRVENGRESWTAGSCVVEIQAAVEALSFHKCQASVAEAWNKVQQLEGELRKEAAEELTLPVASHREDYSFTHDGLSRPELVLQRTEVMENLFDKVFGTLGNRQAAALDYLPAMRTICRSEQLKEQGKVKRRFLHYLDAIHLGLEKSTQQVLAEDFP</sequence>
<dbReference type="InterPro" id="IPR027417">
    <property type="entry name" value="P-loop_NTPase"/>
</dbReference>
<dbReference type="PANTHER" id="PTHR23389:SF21">
    <property type="entry name" value="ATPASE FAMILY AAA DOMAIN-CONTAINING PROTEIN 5"/>
    <property type="match status" value="1"/>
</dbReference>
<dbReference type="GO" id="GO:0005634">
    <property type="term" value="C:nucleus"/>
    <property type="evidence" value="ECO:0007669"/>
    <property type="project" value="TreeGrafter"/>
</dbReference>
<feature type="compositionally biased region" description="Basic and acidic residues" evidence="1">
    <location>
        <begin position="980"/>
        <end position="993"/>
    </location>
</feature>
<feature type="compositionally biased region" description="Basic and acidic residues" evidence="1">
    <location>
        <begin position="1584"/>
        <end position="1599"/>
    </location>
</feature>
<feature type="region of interest" description="Disordered" evidence="1">
    <location>
        <begin position="714"/>
        <end position="733"/>
    </location>
</feature>
<feature type="compositionally biased region" description="Basic and acidic residues" evidence="1">
    <location>
        <begin position="181"/>
        <end position="208"/>
    </location>
</feature>
<dbReference type="PANTHER" id="PTHR23389">
    <property type="entry name" value="CHROMOSOME TRANSMISSION FIDELITY FACTOR 18"/>
    <property type="match status" value="1"/>
</dbReference>
<dbReference type="Proteomes" id="UP000242638">
    <property type="component" value="Unassembled WGS sequence"/>
</dbReference>
<feature type="region of interest" description="Disordered" evidence="1">
    <location>
        <begin position="1543"/>
        <end position="1599"/>
    </location>
</feature>
<evidence type="ECO:0000313" key="4">
    <source>
        <dbReference type="Proteomes" id="UP000242638"/>
    </source>
</evidence>
<dbReference type="GeneTree" id="ENSGT00940000153469"/>
<dbReference type="GO" id="GO:0016887">
    <property type="term" value="F:ATP hydrolysis activity"/>
    <property type="evidence" value="ECO:0007669"/>
    <property type="project" value="InterPro"/>
</dbReference>
<feature type="compositionally biased region" description="Basic and acidic residues" evidence="1">
    <location>
        <begin position="631"/>
        <end position="647"/>
    </location>
</feature>
<feature type="region of interest" description="Disordered" evidence="1">
    <location>
        <begin position="1175"/>
        <end position="1275"/>
    </location>
</feature>
<keyword evidence="4" id="KW-1185">Reference proteome</keyword>
<feature type="compositionally biased region" description="Low complexity" evidence="1">
    <location>
        <begin position="1176"/>
        <end position="1203"/>
    </location>
</feature>
<reference evidence="3" key="3">
    <citation type="submission" date="2025-09" db="UniProtKB">
        <authorList>
            <consortium name="Ensembl"/>
        </authorList>
    </citation>
    <scope>IDENTIFICATION</scope>
    <source>
        <strain evidence="3">Guanapo</strain>
    </source>
</reference>
<accession>A0A3P9MWU2</accession>
<dbReference type="GO" id="GO:0061860">
    <property type="term" value="F:DNA clamp unloader activity"/>
    <property type="evidence" value="ECO:0007669"/>
    <property type="project" value="TreeGrafter"/>
</dbReference>
<feature type="compositionally biased region" description="Polar residues" evidence="1">
    <location>
        <begin position="994"/>
        <end position="1006"/>
    </location>
</feature>
<dbReference type="Gene3D" id="3.40.50.300">
    <property type="entry name" value="P-loop containing nucleotide triphosphate hydrolases"/>
    <property type="match status" value="2"/>
</dbReference>
<feature type="region of interest" description="Disordered" evidence="1">
    <location>
        <begin position="276"/>
        <end position="325"/>
    </location>
</feature>
<evidence type="ECO:0000256" key="1">
    <source>
        <dbReference type="SAM" id="MobiDB-lite"/>
    </source>
</evidence>
<feature type="region of interest" description="Disordered" evidence="1">
    <location>
        <begin position="1501"/>
        <end position="1523"/>
    </location>
</feature>
<feature type="region of interest" description="Disordered" evidence="1">
    <location>
        <begin position="177"/>
        <end position="255"/>
    </location>
</feature>
<dbReference type="Ensembl" id="ENSPRET00000001834.1">
    <property type="protein sequence ID" value="ENSPREP00000001791.1"/>
    <property type="gene ID" value="ENSPREG00000001331.1"/>
</dbReference>
<proteinExistence type="predicted"/>
<feature type="compositionally biased region" description="Basic and acidic residues" evidence="1">
    <location>
        <begin position="296"/>
        <end position="306"/>
    </location>
</feature>
<feature type="compositionally biased region" description="Basic and acidic residues" evidence="1">
    <location>
        <begin position="530"/>
        <end position="539"/>
    </location>
</feature>
<dbReference type="GO" id="GO:0005524">
    <property type="term" value="F:ATP binding"/>
    <property type="evidence" value="ECO:0007669"/>
    <property type="project" value="InterPro"/>
</dbReference>
<feature type="compositionally biased region" description="Basic residues" evidence="1">
    <location>
        <begin position="222"/>
        <end position="232"/>
    </location>
</feature>
<name>A0A3P9MWU2_POERE</name>
<dbReference type="CDD" id="cd00009">
    <property type="entry name" value="AAA"/>
    <property type="match status" value="1"/>
</dbReference>
<evidence type="ECO:0000259" key="2">
    <source>
        <dbReference type="SMART" id="SM00382"/>
    </source>
</evidence>
<feature type="region of interest" description="Disordered" evidence="1">
    <location>
        <begin position="358"/>
        <end position="579"/>
    </location>
</feature>
<feature type="compositionally biased region" description="Basic residues" evidence="1">
    <location>
        <begin position="967"/>
        <end position="979"/>
    </location>
</feature>
<reference evidence="4" key="1">
    <citation type="submission" date="2013-11" db="EMBL/GenBank/DDBJ databases">
        <title>The genomic landscape of the Guanapo guppy.</title>
        <authorList>
            <person name="Kuenstner A."/>
            <person name="Dreyer C."/>
        </authorList>
    </citation>
    <scope>NUCLEOTIDE SEQUENCE</scope>
    <source>
        <strain evidence="4">Guanapo</strain>
    </source>
</reference>
<dbReference type="SUPFAM" id="SSF52540">
    <property type="entry name" value="P-loop containing nucleoside triphosphate hydrolases"/>
    <property type="match status" value="1"/>
</dbReference>
<feature type="compositionally biased region" description="Polar residues" evidence="1">
    <location>
        <begin position="612"/>
        <end position="630"/>
    </location>
</feature>
<feature type="compositionally biased region" description="Basic residues" evidence="1">
    <location>
        <begin position="113"/>
        <end position="122"/>
    </location>
</feature>
<dbReference type="Bgee" id="ENSPREG00000001331">
    <property type="expression patterns" value="Expressed in caudal fin and 1 other cell type or tissue"/>
</dbReference>
<feature type="region of interest" description="Disordered" evidence="1">
    <location>
        <begin position="1068"/>
        <end position="1087"/>
    </location>
</feature>
<dbReference type="SMART" id="SM00382">
    <property type="entry name" value="AAA"/>
    <property type="match status" value="1"/>
</dbReference>
<dbReference type="InterPro" id="IPR003593">
    <property type="entry name" value="AAA+_ATPase"/>
</dbReference>
<dbReference type="GO" id="GO:0003677">
    <property type="term" value="F:DNA binding"/>
    <property type="evidence" value="ECO:0007669"/>
    <property type="project" value="TreeGrafter"/>
</dbReference>
<dbReference type="OMA" id="KSPKKMY"/>
<evidence type="ECO:0000313" key="3">
    <source>
        <dbReference type="Ensembl" id="ENSPREP00000001791.1"/>
    </source>
</evidence>
<feature type="compositionally biased region" description="Basic and acidic residues" evidence="1">
    <location>
        <begin position="76"/>
        <end position="112"/>
    </location>
</feature>
<dbReference type="STRING" id="8081.ENSPREP00000001791"/>
<organism evidence="3 4">
    <name type="scientific">Poecilia reticulata</name>
    <name type="common">Guppy</name>
    <name type="synonym">Acanthophacelus reticulatus</name>
    <dbReference type="NCBI Taxonomy" id="8081"/>
    <lineage>
        <taxon>Eukaryota</taxon>
        <taxon>Metazoa</taxon>
        <taxon>Chordata</taxon>
        <taxon>Craniata</taxon>
        <taxon>Vertebrata</taxon>
        <taxon>Euteleostomi</taxon>
        <taxon>Actinopterygii</taxon>
        <taxon>Neopterygii</taxon>
        <taxon>Teleostei</taxon>
        <taxon>Neoteleostei</taxon>
        <taxon>Acanthomorphata</taxon>
        <taxon>Ovalentaria</taxon>
        <taxon>Atherinomorphae</taxon>
        <taxon>Cyprinodontiformes</taxon>
        <taxon>Poeciliidae</taxon>
        <taxon>Poeciliinae</taxon>
        <taxon>Poecilia</taxon>
    </lineage>
</organism>
<feature type="compositionally biased region" description="Basic and acidic residues" evidence="1">
    <location>
        <begin position="233"/>
        <end position="242"/>
    </location>
</feature>
<feature type="compositionally biased region" description="Basic residues" evidence="1">
    <location>
        <begin position="1552"/>
        <end position="1563"/>
    </location>
</feature>
<dbReference type="InterPro" id="IPR003959">
    <property type="entry name" value="ATPase_AAA_core"/>
</dbReference>
<feature type="region of interest" description="Disordered" evidence="1">
    <location>
        <begin position="600"/>
        <end position="666"/>
    </location>
</feature>